<accession>A0A8X8H482</accession>
<dbReference type="CDD" id="cd06578">
    <property type="entry name" value="HemD"/>
    <property type="match status" value="1"/>
</dbReference>
<dbReference type="GO" id="GO:0033014">
    <property type="term" value="P:tetrapyrrole biosynthetic process"/>
    <property type="evidence" value="ECO:0007669"/>
    <property type="project" value="InterPro"/>
</dbReference>
<dbReference type="Gene3D" id="3.40.50.10090">
    <property type="match status" value="2"/>
</dbReference>
<evidence type="ECO:0000313" key="3">
    <source>
        <dbReference type="Proteomes" id="UP000484076"/>
    </source>
</evidence>
<dbReference type="InterPro" id="IPR003754">
    <property type="entry name" value="4pyrrol_synth_uPrphyn_synth"/>
</dbReference>
<evidence type="ECO:0000259" key="1">
    <source>
        <dbReference type="Pfam" id="PF02602"/>
    </source>
</evidence>
<dbReference type="EMBL" id="WHUT02000007">
    <property type="protein sequence ID" value="NUB45308.1"/>
    <property type="molecule type" value="Genomic_DNA"/>
</dbReference>
<comment type="caution">
    <text evidence="2">The sequence shown here is derived from an EMBL/GenBank/DDBJ whole genome shotgun (WGS) entry which is preliminary data.</text>
</comment>
<gene>
    <name evidence="2" type="ORF">GEU84_012995</name>
</gene>
<dbReference type="SUPFAM" id="SSF69618">
    <property type="entry name" value="HemD-like"/>
    <property type="match status" value="1"/>
</dbReference>
<proteinExistence type="predicted"/>
<dbReference type="Pfam" id="PF02602">
    <property type="entry name" value="HEM4"/>
    <property type="match status" value="1"/>
</dbReference>
<evidence type="ECO:0000313" key="2">
    <source>
        <dbReference type="EMBL" id="NUB45308.1"/>
    </source>
</evidence>
<name>A0A8X8H482_9RHOB</name>
<organism evidence="2 3">
    <name type="scientific">Fertoeibacter niger</name>
    <dbReference type="NCBI Taxonomy" id="2656921"/>
    <lineage>
        <taxon>Bacteria</taxon>
        <taxon>Pseudomonadati</taxon>
        <taxon>Pseudomonadota</taxon>
        <taxon>Alphaproteobacteria</taxon>
        <taxon>Rhodobacterales</taxon>
        <taxon>Paracoccaceae</taxon>
        <taxon>Fertoeibacter</taxon>
    </lineage>
</organism>
<dbReference type="RefSeq" id="WP_152826729.1">
    <property type="nucleotide sequence ID" value="NZ_WHUT02000007.1"/>
</dbReference>
<dbReference type="InterPro" id="IPR036108">
    <property type="entry name" value="4pyrrol_syn_uPrphyn_synt_sf"/>
</dbReference>
<reference evidence="2" key="1">
    <citation type="submission" date="2020-05" db="EMBL/GenBank/DDBJ databases">
        <title>Fertoebacter nigrum gen. nov., sp. nov., a new member of the family Rhodobacteraceae.</title>
        <authorList>
            <person name="Szuroczki S."/>
            <person name="Abbaszade G."/>
            <person name="Buni D."/>
            <person name="Schumann P."/>
            <person name="Toth E."/>
        </authorList>
    </citation>
    <scope>NUCLEOTIDE SEQUENCE</scope>
    <source>
        <strain evidence="2">RG-N-1a</strain>
    </source>
</reference>
<protein>
    <submittedName>
        <fullName evidence="2">Uroporphyrinogen-III synthase</fullName>
    </submittedName>
</protein>
<sequence length="246" mass="24480">MARQSHVPPILLTRPAAQADRFAALLRARMGELAIVTSPLLAPEFLATPLPAAPVTGLVFTSETGVAGFLRLPAAASLAGLPVWCVGDQTARVARAAGLAARSASGDAAALLTAIVAAGGKGPLLHLCGQDTRGNLAARLTGAGISTTAVTVYAQRPQGLTPGAMALLHGPAPVVVPLFSPRTAALFAAAAGTITPLAPLWVVAFSPAVADAVPQQLSTRLRISAAPDAAAMAEAVAALIAAAPHA</sequence>
<feature type="domain" description="Tetrapyrrole biosynthesis uroporphyrinogen III synthase" evidence="1">
    <location>
        <begin position="22"/>
        <end position="233"/>
    </location>
</feature>
<dbReference type="AlphaFoldDB" id="A0A8X8H482"/>
<dbReference type="GO" id="GO:0004852">
    <property type="term" value="F:uroporphyrinogen-III synthase activity"/>
    <property type="evidence" value="ECO:0007669"/>
    <property type="project" value="InterPro"/>
</dbReference>
<keyword evidence="3" id="KW-1185">Reference proteome</keyword>
<dbReference type="Proteomes" id="UP000484076">
    <property type="component" value="Unassembled WGS sequence"/>
</dbReference>